<evidence type="ECO:0000256" key="2">
    <source>
        <dbReference type="ARBA" id="ARBA00004141"/>
    </source>
</evidence>
<dbReference type="GO" id="GO:0008137">
    <property type="term" value="F:NADH dehydrogenase (ubiquinone) activity"/>
    <property type="evidence" value="ECO:0007669"/>
    <property type="project" value="UniProtKB-EC"/>
</dbReference>
<evidence type="ECO:0000256" key="7">
    <source>
        <dbReference type="ARBA" id="ARBA00031027"/>
    </source>
</evidence>
<feature type="transmembrane region" description="Helical" evidence="9">
    <location>
        <begin position="442"/>
        <end position="464"/>
    </location>
</feature>
<accession>A0A482JNH9</accession>
<name>A0A482JNH9_9HYME</name>
<keyword evidence="4 9" id="KW-0812">Transmembrane</keyword>
<evidence type="ECO:0000256" key="9">
    <source>
        <dbReference type="SAM" id="Phobius"/>
    </source>
</evidence>
<feature type="transmembrane region" description="Helical" evidence="9">
    <location>
        <begin position="289"/>
        <end position="314"/>
    </location>
</feature>
<feature type="transmembrane region" description="Helical" evidence="9">
    <location>
        <begin position="151"/>
        <end position="169"/>
    </location>
</feature>
<proteinExistence type="predicted"/>
<keyword evidence="6 9" id="KW-0472">Membrane</keyword>
<dbReference type="GO" id="GO:0042773">
    <property type="term" value="P:ATP synthesis coupled electron transport"/>
    <property type="evidence" value="ECO:0007669"/>
    <property type="project" value="InterPro"/>
</dbReference>
<dbReference type="PRINTS" id="PR01434">
    <property type="entry name" value="NADHDHGNASE5"/>
</dbReference>
<protein>
    <recommendedName>
        <fullName evidence="3">NADH:ubiquinone reductase (H(+)-translocating)</fullName>
        <ecNumber evidence="3">7.1.1.2</ecNumber>
    </recommendedName>
    <alternativeName>
        <fullName evidence="7">NADH dehydrogenase subunit 5</fullName>
    </alternativeName>
</protein>
<dbReference type="PANTHER" id="PTHR42829">
    <property type="entry name" value="NADH-UBIQUINONE OXIDOREDUCTASE CHAIN 5"/>
    <property type="match status" value="1"/>
</dbReference>
<dbReference type="PANTHER" id="PTHR42829:SF2">
    <property type="entry name" value="NADH-UBIQUINONE OXIDOREDUCTASE CHAIN 5"/>
    <property type="match status" value="1"/>
</dbReference>
<geneLocation type="mitochondrion" evidence="11"/>
<feature type="transmembrane region" description="Helical" evidence="9">
    <location>
        <begin position="408"/>
        <end position="430"/>
    </location>
</feature>
<feature type="transmembrane region" description="Helical" evidence="9">
    <location>
        <begin position="264"/>
        <end position="283"/>
    </location>
</feature>
<feature type="transmembrane region" description="Helical" evidence="9">
    <location>
        <begin position="334"/>
        <end position="354"/>
    </location>
</feature>
<feature type="transmembrane region" description="Helical" evidence="9">
    <location>
        <begin position="7"/>
        <end position="28"/>
    </location>
</feature>
<feature type="transmembrane region" description="Helical" evidence="9">
    <location>
        <begin position="238"/>
        <end position="257"/>
    </location>
</feature>
<dbReference type="EMBL" id="MH998258">
    <property type="protein sequence ID" value="QBP33710.1"/>
    <property type="molecule type" value="Genomic_DNA"/>
</dbReference>
<feature type="transmembrane region" description="Helical" evidence="9">
    <location>
        <begin position="175"/>
        <end position="198"/>
    </location>
</feature>
<feature type="transmembrane region" description="Helical" evidence="9">
    <location>
        <begin position="523"/>
        <end position="542"/>
    </location>
</feature>
<dbReference type="InterPro" id="IPR001750">
    <property type="entry name" value="ND/Mrp_TM"/>
</dbReference>
<feature type="transmembrane region" description="Helical" evidence="9">
    <location>
        <begin position="210"/>
        <end position="226"/>
    </location>
</feature>
<dbReference type="Pfam" id="PF00361">
    <property type="entry name" value="Proton_antipo_M"/>
    <property type="match status" value="1"/>
</dbReference>
<evidence type="ECO:0000256" key="8">
    <source>
        <dbReference type="ARBA" id="ARBA00049551"/>
    </source>
</evidence>
<reference evidence="11" key="1">
    <citation type="journal article" date="2019" name="Mitochondrial DNA Part B Resour">
        <title>Nearly complete mitochondrial genomes of four bumblebee species (Hymenoptera: Apidae: Bombus).</title>
        <authorList>
            <person name="Zhao F."/>
            <person name="Yan J."/>
            <person name="Jiang K."/>
            <person name="Huang Z."/>
            <person name="Lin G."/>
        </authorList>
    </citation>
    <scope>NUCLEOTIDE SEQUENCE</scope>
</reference>
<dbReference type="EC" id="7.1.1.2" evidence="3"/>
<evidence type="ECO:0000259" key="10">
    <source>
        <dbReference type="Pfam" id="PF00361"/>
    </source>
</evidence>
<organism evidence="11">
    <name type="scientific">Bombus sibiricus</name>
    <dbReference type="NCBI Taxonomy" id="421273"/>
    <lineage>
        <taxon>Eukaryota</taxon>
        <taxon>Metazoa</taxon>
        <taxon>Ecdysozoa</taxon>
        <taxon>Arthropoda</taxon>
        <taxon>Hexapoda</taxon>
        <taxon>Insecta</taxon>
        <taxon>Pterygota</taxon>
        <taxon>Neoptera</taxon>
        <taxon>Endopterygota</taxon>
        <taxon>Hymenoptera</taxon>
        <taxon>Apocrita</taxon>
        <taxon>Aculeata</taxon>
        <taxon>Apoidea</taxon>
        <taxon>Anthophila</taxon>
        <taxon>Apidae</taxon>
        <taxon>Bombus</taxon>
        <taxon>Sibiricobombus</taxon>
    </lineage>
</organism>
<gene>
    <name evidence="11" type="primary">nad5</name>
</gene>
<sequence length="543" mass="64994">MLKMMVSGIMLMVISLIFMFFGLYILLINKLYVYEWMIYSLNSMKMNFILMISFKMLMFMFLVMLISSMILLYSVSYMDLNNEFNIYRFYYLMLLFLMSMIFLILSPNMLTLLLGWDGLGLISYCLIIYYQKMLAFNSGMITVILNRLGDSSLLMIICFMMIFGSWNLILYKMNFLVLLMFFLMVFTKSAQLIFMIWLPAAMMAPTPVSSLVHSSTLVTAGIYLLINYESLIELNYKVYILMISSMTMLISGIMANLEMDFKKIIALSTLSQLGFMMSIYSLGMVDLTFLHLFIHAFFKSMMFMCVGSLIHYMIGIQNFRFYYGMYYLYPMKGLLMMFSLLMLCGFPFLVGFYSKDLIIEYYFLNLMSVFSLMNLILGTIFTVSYSFRIMYILMNNKYMMNLIYLDEDYIMIYCMSMILMIMLVMSKFMFNFFFFHLNLNLIFVYKYFVFKMIFLGLLFSLMMLNMNFFKNVIMFVKSFFMMDYFYKFIVNYMVYSLVYYEFYFEKGLIEKFTGKMMNLINNILETNYMYNITYLLLMYMYMY</sequence>
<evidence type="ECO:0000256" key="1">
    <source>
        <dbReference type="ARBA" id="ARBA00003257"/>
    </source>
</evidence>
<evidence type="ECO:0000313" key="11">
    <source>
        <dbReference type="EMBL" id="QBP33710.1"/>
    </source>
</evidence>
<comment type="function">
    <text evidence="1">Core subunit of the mitochondrial membrane respiratory chain NADH dehydrogenase (Complex I) that is believed to belong to the minimal assembly required for catalysis. Complex I functions in the transfer of electrons from NADH to the respiratory chain. The immediate electron acceptor for the enzyme is believed to be ubiquinone.</text>
</comment>
<dbReference type="InterPro" id="IPR003945">
    <property type="entry name" value="NU5C-like"/>
</dbReference>
<dbReference type="GO" id="GO:0015990">
    <property type="term" value="P:electron transport coupled proton transport"/>
    <property type="evidence" value="ECO:0007669"/>
    <property type="project" value="TreeGrafter"/>
</dbReference>
<evidence type="ECO:0000256" key="3">
    <source>
        <dbReference type="ARBA" id="ARBA00012944"/>
    </source>
</evidence>
<dbReference type="GO" id="GO:0016020">
    <property type="term" value="C:membrane"/>
    <property type="evidence" value="ECO:0007669"/>
    <property type="project" value="UniProtKB-SubCell"/>
</dbReference>
<comment type="catalytic activity">
    <reaction evidence="8">
        <text>a ubiquinone + NADH + 5 H(+)(in) = a ubiquinol + NAD(+) + 4 H(+)(out)</text>
        <dbReference type="Rhea" id="RHEA:29091"/>
        <dbReference type="Rhea" id="RHEA-COMP:9565"/>
        <dbReference type="Rhea" id="RHEA-COMP:9566"/>
        <dbReference type="ChEBI" id="CHEBI:15378"/>
        <dbReference type="ChEBI" id="CHEBI:16389"/>
        <dbReference type="ChEBI" id="CHEBI:17976"/>
        <dbReference type="ChEBI" id="CHEBI:57540"/>
        <dbReference type="ChEBI" id="CHEBI:57945"/>
        <dbReference type="EC" id="7.1.1.2"/>
    </reaction>
</comment>
<feature type="transmembrane region" description="Helical" evidence="9">
    <location>
        <begin position="111"/>
        <end position="130"/>
    </location>
</feature>
<feature type="domain" description="NADH:quinone oxidoreductase/Mrp antiporter transmembrane" evidence="10">
    <location>
        <begin position="106"/>
        <end position="376"/>
    </location>
</feature>
<evidence type="ECO:0000256" key="6">
    <source>
        <dbReference type="ARBA" id="ARBA00023136"/>
    </source>
</evidence>
<evidence type="ECO:0000256" key="4">
    <source>
        <dbReference type="ARBA" id="ARBA00022692"/>
    </source>
</evidence>
<feature type="transmembrane region" description="Helical" evidence="9">
    <location>
        <begin position="87"/>
        <end position="105"/>
    </location>
</feature>
<feature type="transmembrane region" description="Helical" evidence="9">
    <location>
        <begin position="48"/>
        <end position="75"/>
    </location>
</feature>
<dbReference type="GO" id="GO:0003954">
    <property type="term" value="F:NADH dehydrogenase activity"/>
    <property type="evidence" value="ECO:0007669"/>
    <property type="project" value="TreeGrafter"/>
</dbReference>
<evidence type="ECO:0000256" key="5">
    <source>
        <dbReference type="ARBA" id="ARBA00022989"/>
    </source>
</evidence>
<feature type="transmembrane region" description="Helical" evidence="9">
    <location>
        <begin position="366"/>
        <end position="387"/>
    </location>
</feature>
<keyword evidence="5 9" id="KW-1133">Transmembrane helix</keyword>
<feature type="transmembrane region" description="Helical" evidence="9">
    <location>
        <begin position="484"/>
        <end position="503"/>
    </location>
</feature>
<keyword evidence="11" id="KW-0496">Mitochondrion</keyword>
<comment type="subcellular location">
    <subcellularLocation>
        <location evidence="2">Membrane</location>
        <topology evidence="2">Multi-pass membrane protein</topology>
    </subcellularLocation>
</comment>
<dbReference type="AlphaFoldDB" id="A0A482JNH9"/>